<gene>
    <name evidence="1" type="ORF">K3G42_002140</name>
</gene>
<sequence>MPASRVEEEHSRIKEALQMDLLAADLKCSFFVSALQNYKRDSALRPFPSFYFTEETKDFEALLADTNSLVSLRELLPHAQNTPQRTWELLDWILSSRALTIHSMNKNQDRTWTSVMQKSHWS</sequence>
<organism evidence="1 2">
    <name type="scientific">Sphaerodactylus townsendi</name>
    <dbReference type="NCBI Taxonomy" id="933632"/>
    <lineage>
        <taxon>Eukaryota</taxon>
        <taxon>Metazoa</taxon>
        <taxon>Chordata</taxon>
        <taxon>Craniata</taxon>
        <taxon>Vertebrata</taxon>
        <taxon>Euteleostomi</taxon>
        <taxon>Lepidosauria</taxon>
        <taxon>Squamata</taxon>
        <taxon>Bifurcata</taxon>
        <taxon>Gekkota</taxon>
        <taxon>Sphaerodactylidae</taxon>
        <taxon>Sphaerodactylus</taxon>
    </lineage>
</organism>
<name>A0ACB8E4X0_9SAUR</name>
<keyword evidence="2" id="KW-1185">Reference proteome</keyword>
<reference evidence="1" key="1">
    <citation type="submission" date="2021-08" db="EMBL/GenBank/DDBJ databases">
        <title>The first chromosome-level gecko genome reveals the dynamic sex chromosomes of Neotropical dwarf geckos (Sphaerodactylidae: Sphaerodactylus).</title>
        <authorList>
            <person name="Pinto B.J."/>
            <person name="Keating S.E."/>
            <person name="Gamble T."/>
        </authorList>
    </citation>
    <scope>NUCLEOTIDE SEQUENCE</scope>
    <source>
        <strain evidence="1">TG3544</strain>
    </source>
</reference>
<proteinExistence type="predicted"/>
<dbReference type="EMBL" id="CM037630">
    <property type="protein sequence ID" value="KAH7987227.1"/>
    <property type="molecule type" value="Genomic_DNA"/>
</dbReference>
<evidence type="ECO:0000313" key="2">
    <source>
        <dbReference type="Proteomes" id="UP000827872"/>
    </source>
</evidence>
<comment type="caution">
    <text evidence="1">The sequence shown here is derived from an EMBL/GenBank/DDBJ whole genome shotgun (WGS) entry which is preliminary data.</text>
</comment>
<dbReference type="Proteomes" id="UP000827872">
    <property type="component" value="Linkage Group LG17"/>
</dbReference>
<protein>
    <submittedName>
        <fullName evidence="1">Uncharacterized protein</fullName>
    </submittedName>
</protein>
<accession>A0ACB8E4X0</accession>
<evidence type="ECO:0000313" key="1">
    <source>
        <dbReference type="EMBL" id="KAH7987227.1"/>
    </source>
</evidence>